<feature type="signal peptide" evidence="1">
    <location>
        <begin position="1"/>
        <end position="19"/>
    </location>
</feature>
<evidence type="ECO:0000256" key="1">
    <source>
        <dbReference type="SAM" id="SignalP"/>
    </source>
</evidence>
<reference evidence="4" key="1">
    <citation type="journal article" date="2013" name="Nat. Genet.">
        <title>The wheat powdery mildew genome shows the unique evolution of an obligate biotroph.</title>
        <authorList>
            <person name="Wicker T."/>
            <person name="Oberhaensli S."/>
            <person name="Parlange F."/>
            <person name="Buchmann J.P."/>
            <person name="Shatalina M."/>
            <person name="Roffler S."/>
            <person name="Ben-David R."/>
            <person name="Dolezel J."/>
            <person name="Simkova H."/>
            <person name="Schulze-Lefert P."/>
            <person name="Spanu P.D."/>
            <person name="Bruggmann R."/>
            <person name="Amselem J."/>
            <person name="Quesneville H."/>
            <person name="Ver Loren van Themaat E."/>
            <person name="Paape T."/>
            <person name="Shimizu K.K."/>
            <person name="Keller B."/>
        </authorList>
    </citation>
    <scope>NUCLEOTIDE SEQUENCE [LARGE SCALE GENOMIC DNA]</scope>
    <source>
        <strain evidence="4">96224</strain>
    </source>
</reference>
<dbReference type="HOGENOM" id="CLU_1371981_0_0_1"/>
<dbReference type="AlphaFoldDB" id="A0A061HEQ8"/>
<evidence type="ECO:0000313" key="2">
    <source>
        <dbReference type="EMBL" id="EPQ63445.1"/>
    </source>
</evidence>
<evidence type="ECO:0000313" key="4">
    <source>
        <dbReference type="Proteomes" id="UP000053110"/>
    </source>
</evidence>
<dbReference type="EMBL" id="UIGY01000146">
    <property type="protein sequence ID" value="SUZ11831.1"/>
    <property type="molecule type" value="Genomic_DNA"/>
</dbReference>
<dbReference type="Proteomes" id="UP000053110">
    <property type="component" value="Unassembled WGS sequence"/>
</dbReference>
<feature type="chain" id="PRO_5044538260" evidence="1">
    <location>
        <begin position="20"/>
        <end position="199"/>
    </location>
</feature>
<dbReference type="OrthoDB" id="10319458at2759"/>
<feature type="non-terminal residue" evidence="3">
    <location>
        <position position="199"/>
    </location>
</feature>
<keyword evidence="1" id="KW-0732">Signal</keyword>
<evidence type="ECO:0000313" key="3">
    <source>
        <dbReference type="EMBL" id="SUZ11831.1"/>
    </source>
</evidence>
<reference evidence="3" key="3">
    <citation type="submission" date="2018-07" db="EMBL/GenBank/DDBJ databases">
        <authorList>
            <person name="Quirk P.G."/>
            <person name="Krulwich T.A."/>
        </authorList>
    </citation>
    <scope>NUCLEOTIDE SEQUENCE</scope>
    <source>
        <strain evidence="3">96224</strain>
    </source>
</reference>
<name>A0A061HEQ8_BLUGR</name>
<gene>
    <name evidence="2" type="ORF">BGT96224_E10108</name>
    <name evidence="3" type="ORF">BGT96224V2_LOCUS4994</name>
</gene>
<organism evidence="3">
    <name type="scientific">Blumeria graminis f. sp. tritici 96224</name>
    <dbReference type="NCBI Taxonomy" id="1268274"/>
    <lineage>
        <taxon>Eukaryota</taxon>
        <taxon>Fungi</taxon>
        <taxon>Dikarya</taxon>
        <taxon>Ascomycota</taxon>
        <taxon>Pezizomycotina</taxon>
        <taxon>Leotiomycetes</taxon>
        <taxon>Erysiphales</taxon>
        <taxon>Erysiphaceae</taxon>
        <taxon>Blumeria</taxon>
    </lineage>
</organism>
<accession>A0A061HEQ8</accession>
<sequence length="199" mass="22578">MKLFSIVSLILTLSEGKLALAVLKKSPASAAGDFKNLIRRGHAASRPEYRPYTSEFKMNYIGFSCDRRIYLLSYIENVARTGMHNLFNGEQDKGSVKIGLEHTSIYHKLYKNQKESEDKPYFIHQIPAIWYDEEDVVSEPDFVVSATDGTVISVITLKEDVNYHKCIPIKMESQEKPTLITSKSTHFDGWGVYGEDSTT</sequence>
<dbReference type="EMBL" id="KE375118">
    <property type="protein sequence ID" value="EPQ63445.1"/>
    <property type="molecule type" value="Genomic_DNA"/>
</dbReference>
<protein>
    <submittedName>
        <fullName evidence="3">BgtE-10108</fullName>
    </submittedName>
    <submittedName>
        <fullName evidence="2">Putative secreted effector protein</fullName>
    </submittedName>
</protein>
<proteinExistence type="predicted"/>
<reference evidence="2" key="2">
    <citation type="submission" date="2013-01" db="EMBL/GenBank/DDBJ databases">
        <title>The wheat powdery mildew genome reveals unique evolution of an obligate biotroph.</title>
        <authorList>
            <person name="Oberhaensli S."/>
            <person name="Wicker T."/>
            <person name="Keller B."/>
        </authorList>
    </citation>
    <scope>NUCLEOTIDE SEQUENCE</scope>
    <source>
        <strain evidence="2">96224</strain>
    </source>
</reference>